<feature type="compositionally biased region" description="Basic and acidic residues" evidence="1">
    <location>
        <begin position="487"/>
        <end position="502"/>
    </location>
</feature>
<dbReference type="EMBL" id="KV425995">
    <property type="protein sequence ID" value="KZV93145.1"/>
    <property type="molecule type" value="Genomic_DNA"/>
</dbReference>
<dbReference type="Pfam" id="PF09462">
    <property type="entry name" value="Mus7"/>
    <property type="match status" value="1"/>
</dbReference>
<dbReference type="STRING" id="1314781.A0A165IAS5"/>
<dbReference type="GO" id="GO:0000724">
    <property type="term" value="P:double-strand break repair via homologous recombination"/>
    <property type="evidence" value="ECO:0007669"/>
    <property type="project" value="TreeGrafter"/>
</dbReference>
<name>A0A165IAS5_EXIGL</name>
<gene>
    <name evidence="2" type="ORF">EXIGLDRAFT_646506</name>
</gene>
<feature type="compositionally biased region" description="Acidic residues" evidence="1">
    <location>
        <begin position="1470"/>
        <end position="1480"/>
    </location>
</feature>
<feature type="compositionally biased region" description="Acidic residues" evidence="1">
    <location>
        <begin position="404"/>
        <end position="418"/>
    </location>
</feature>
<dbReference type="GO" id="GO:0005634">
    <property type="term" value="C:nucleus"/>
    <property type="evidence" value="ECO:0007669"/>
    <property type="project" value="InterPro"/>
</dbReference>
<feature type="compositionally biased region" description="Basic and acidic residues" evidence="1">
    <location>
        <begin position="516"/>
        <end position="541"/>
    </location>
</feature>
<protein>
    <submittedName>
        <fullName evidence="2">Uncharacterized protein</fullName>
    </submittedName>
</protein>
<feature type="compositionally biased region" description="Basic residues" evidence="1">
    <location>
        <begin position="300"/>
        <end position="310"/>
    </location>
</feature>
<organism evidence="2 3">
    <name type="scientific">Exidia glandulosa HHB12029</name>
    <dbReference type="NCBI Taxonomy" id="1314781"/>
    <lineage>
        <taxon>Eukaryota</taxon>
        <taxon>Fungi</taxon>
        <taxon>Dikarya</taxon>
        <taxon>Basidiomycota</taxon>
        <taxon>Agaricomycotina</taxon>
        <taxon>Agaricomycetes</taxon>
        <taxon>Auriculariales</taxon>
        <taxon>Exidiaceae</taxon>
        <taxon>Exidia</taxon>
    </lineage>
</organism>
<feature type="compositionally biased region" description="Basic and acidic residues" evidence="1">
    <location>
        <begin position="633"/>
        <end position="647"/>
    </location>
</feature>
<dbReference type="InterPro" id="IPR019021">
    <property type="entry name" value="Mms22"/>
</dbReference>
<dbReference type="GO" id="GO:0035361">
    <property type="term" value="C:Cul8-RING ubiquitin ligase complex"/>
    <property type="evidence" value="ECO:0007669"/>
    <property type="project" value="TreeGrafter"/>
</dbReference>
<feature type="region of interest" description="Disordered" evidence="1">
    <location>
        <begin position="291"/>
        <end position="421"/>
    </location>
</feature>
<keyword evidence="3" id="KW-1185">Reference proteome</keyword>
<reference evidence="2 3" key="1">
    <citation type="journal article" date="2016" name="Mol. Biol. Evol.">
        <title>Comparative Genomics of Early-Diverging Mushroom-Forming Fungi Provides Insights into the Origins of Lignocellulose Decay Capabilities.</title>
        <authorList>
            <person name="Nagy L.G."/>
            <person name="Riley R."/>
            <person name="Tritt A."/>
            <person name="Adam C."/>
            <person name="Daum C."/>
            <person name="Floudas D."/>
            <person name="Sun H."/>
            <person name="Yadav J.S."/>
            <person name="Pangilinan J."/>
            <person name="Larsson K.H."/>
            <person name="Matsuura K."/>
            <person name="Barry K."/>
            <person name="Labutti K."/>
            <person name="Kuo R."/>
            <person name="Ohm R.A."/>
            <person name="Bhattacharya S.S."/>
            <person name="Shirouzu T."/>
            <person name="Yoshinaga Y."/>
            <person name="Martin F.M."/>
            <person name="Grigoriev I.V."/>
            <person name="Hibbett D.S."/>
        </authorList>
    </citation>
    <scope>NUCLEOTIDE SEQUENCE [LARGE SCALE GENOMIC DNA]</scope>
    <source>
        <strain evidence="2 3">HHB12029</strain>
    </source>
</reference>
<dbReference type="PANTHER" id="PTHR28122:SF1">
    <property type="entry name" value="E3 UBIQUITIN-PROTEIN LIGASE SUBSTRATE RECEPTOR MMS22"/>
    <property type="match status" value="1"/>
</dbReference>
<sequence length="1768" mass="197269">MDAILQSEGAPDDQDEVVSSSDVDEREELAALRDDYWAVVAHDASKPNIPPMSPTPDPLDVLANYAPYQPLGPARSEVVLGRDAGSPVDLTRTPTRVSTTGELAISSPAPVYAGSPMHFSPLADLFTPLHNSTRTTPLPGSSPLTPAPSPHKAGDFFSDDEPHPPAPPQAPSRSHAASPPPDIPPDTRYSLRHRNLQQMRPYEYDKRVYKHQMRGDPNAIVRLRSPDAEPRRRAQDPNDPEADAWIEPAQEESQDKDYVAPASRPPRDGGDSGENLYRDVEKRVKVLAKQWHIANDEPPKKKRKIAHHRAVPFPLDKPEGAPASTDEDEEQSPRIRRRLFHRTSSSTARVISSPAAINDRFGFLRDEEDDSDQLRREPSVIDLAHDDNDRMDVDDSTSPTLAEGVEEEEEDEDDDDSDFEQRLAQWKYNRKILRRVRPEYEVKRMMPPRPTRTKERQRTPTPTPTPPRPRSPEEPAELQPGRGRVRFRPEKRGEPLDIRGDPDSSSSSSSSSSESESERGEAQGANVRDESTAEPDAAHAIDDDEIEEWYGAPEGYEVRPRKARPGVSDAARGGDLIDRMLSRTRRIGGPSKKRRSPKPPRVHRGPPRDGSPVTRGRNAAPSNRRSSTTTHGPSEDRRAQKRYREEAQSPGRGWSDDEIETHSRPKFNVTTAGAKRFAGRQTTLNFPKLSSGGAAAQATTTAKKSKKPPKGGRAYRQGDFYVFEGHMQASPVRRKRYKRHTIQVNGADDDLVAALTRDAPHKATDAGKPVVRAPRSIANRPPPKALPANPLENYSPERDARFRAEEKRIRRAGDEHAPAHIELTLDFDVPFLSQGIGFAESSYIGKGRLHELVSLATEAPVLQPASLSFFRGVALEPSISADEFEQLLPTVLDKAHDWIVAVAHGDIDEGTADVQVVFSFISRYFSTHTQPDLLHAYLASQVNAFAKRLQDHAGPSKDLAPPVMAALWFNVEIMVRICLLPALRKDPHHVGGSIQQMSGAIALLVRRLLALGFENIMDPLIQGVEKLQATDTAEKAIECWICLVHTVKALSTTPDCTLGSIWEVLVLPLGDAIAEATKTELHASEMTWRVIFSLCAISQFSVYGIATSTLHAPEGWSMVVGALRRIRLTPDEKDSIRPAAIIHMRDRIVRLVTSRCFLLCKTWKWRLNNVDALWKELSTIFSSRHYANLSTEKPEFPVFIVKHDLRLLREYKFKDDNAYAIVLKLIVLASEHAQELDPKSRASKVFKLVALMMPQSRVPFAKDKVPTGAELSKLINRYSAALVALSIDPTPANALARIKQVRGYLVFKDAEYNTRYAAIRAAMYLAIMCRHFHLPLDAIFDWLEEMILVLLTDWNDLEVAARTKAAKGGGSTTTIPDSMVRVQLVLAVQMVLGCVCAVIERSNMDPSAPKIHEYPDPGFLEGAWILRILSSPLKDDPKTCAAVRNCVQTFLKARRMTLTEPARPPLAPLEDGENEESQGGFDDFDFDDPVFLLAMGDVELTPEQQERQIREARVSTLIHDRVEPVIFDLVCNRYGPAAKHTKSNESGDDEAQKHVDLEWVDCWAGCLHVTVKNGKTNWSVYTKGDIWKRIIDSHWRRRVRQRFMYNVLLLHPMAYKDARDSFVDVLVQALVCTRVSWEHLLASELFTIDGLRHPLLRDIHVTRDANDVDVKLSAADLDRARLGILESIITRVVVIVTAAAVPGADAQVKAQGTRFVSSIVDMLGAMRDNHAIHPNDKTYAQFCGNIREFVSAHPSLMRDGRVVEALAV</sequence>
<dbReference type="GO" id="GO:0031297">
    <property type="term" value="P:replication fork processing"/>
    <property type="evidence" value="ECO:0007669"/>
    <property type="project" value="InterPro"/>
</dbReference>
<feature type="compositionally biased region" description="Low complexity" evidence="1">
    <location>
        <begin position="504"/>
        <end position="514"/>
    </location>
</feature>
<feature type="compositionally biased region" description="Polar residues" evidence="1">
    <location>
        <begin position="620"/>
        <end position="632"/>
    </location>
</feature>
<feature type="region of interest" description="Disordered" evidence="1">
    <location>
        <begin position="1461"/>
        <end position="1480"/>
    </location>
</feature>
<dbReference type="Proteomes" id="UP000077266">
    <property type="component" value="Unassembled WGS sequence"/>
</dbReference>
<dbReference type="PANTHER" id="PTHR28122">
    <property type="entry name" value="E3 UBIQUITIN-PROTEIN LIGASE SUBSTRATE RECEPTOR MMS22"/>
    <property type="match status" value="1"/>
</dbReference>
<feature type="region of interest" description="Disordered" evidence="1">
    <location>
        <begin position="774"/>
        <end position="794"/>
    </location>
</feature>
<feature type="compositionally biased region" description="Basic residues" evidence="1">
    <location>
        <begin position="582"/>
        <end position="605"/>
    </location>
</feature>
<dbReference type="InParanoid" id="A0A165IAS5"/>
<feature type="region of interest" description="Disordered" evidence="1">
    <location>
        <begin position="1"/>
        <end position="25"/>
    </location>
</feature>
<feature type="compositionally biased region" description="Low complexity" evidence="1">
    <location>
        <begin position="132"/>
        <end position="144"/>
    </location>
</feature>
<dbReference type="OrthoDB" id="1183224at2759"/>
<proteinExistence type="predicted"/>
<feature type="compositionally biased region" description="Acidic residues" evidence="1">
    <location>
        <begin position="238"/>
        <end position="252"/>
    </location>
</feature>
<feature type="compositionally biased region" description="Basic and acidic residues" evidence="1">
    <location>
        <begin position="224"/>
        <end position="236"/>
    </location>
</feature>
<feature type="compositionally biased region" description="Low complexity" evidence="1">
    <location>
        <begin position="690"/>
        <end position="702"/>
    </location>
</feature>
<feature type="region of interest" description="Disordered" evidence="1">
    <location>
        <begin position="123"/>
        <end position="279"/>
    </location>
</feature>
<accession>A0A165IAS5</accession>
<evidence type="ECO:0000313" key="3">
    <source>
        <dbReference type="Proteomes" id="UP000077266"/>
    </source>
</evidence>
<feature type="compositionally biased region" description="Basic and acidic residues" evidence="1">
    <location>
        <begin position="265"/>
        <end position="279"/>
    </location>
</feature>
<feature type="compositionally biased region" description="Acidic residues" evidence="1">
    <location>
        <begin position="10"/>
        <end position="25"/>
    </location>
</feature>
<feature type="region of interest" description="Disordered" evidence="1">
    <location>
        <begin position="437"/>
        <end position="715"/>
    </location>
</feature>
<feature type="compositionally biased region" description="Basic and acidic residues" evidence="1">
    <location>
        <begin position="372"/>
        <end position="393"/>
    </location>
</feature>
<evidence type="ECO:0000256" key="1">
    <source>
        <dbReference type="SAM" id="MobiDB-lite"/>
    </source>
</evidence>
<evidence type="ECO:0000313" key="2">
    <source>
        <dbReference type="EMBL" id="KZV93145.1"/>
    </source>
</evidence>